<dbReference type="PROSITE" id="PS51683">
    <property type="entry name" value="SAM_OMT_II"/>
    <property type="match status" value="1"/>
</dbReference>
<evidence type="ECO:0000313" key="6">
    <source>
        <dbReference type="EMBL" id="GAA1852254.1"/>
    </source>
</evidence>
<dbReference type="InterPro" id="IPR029063">
    <property type="entry name" value="SAM-dependent_MTases_sf"/>
</dbReference>
<feature type="domain" description="O-methyltransferase C-terminal" evidence="4">
    <location>
        <begin position="169"/>
        <end position="325"/>
    </location>
</feature>
<feature type="domain" description="O-methyltransferase dimerisation" evidence="5">
    <location>
        <begin position="25"/>
        <end position="101"/>
    </location>
</feature>
<dbReference type="GO" id="GO:0032259">
    <property type="term" value="P:methylation"/>
    <property type="evidence" value="ECO:0007669"/>
    <property type="project" value="UniProtKB-KW"/>
</dbReference>
<dbReference type="GO" id="GO:0008168">
    <property type="term" value="F:methyltransferase activity"/>
    <property type="evidence" value="ECO:0007669"/>
    <property type="project" value="UniProtKB-KW"/>
</dbReference>
<comment type="caution">
    <text evidence="6">The sequence shown here is derived from an EMBL/GenBank/DDBJ whole genome shotgun (WGS) entry which is preliminary data.</text>
</comment>
<reference evidence="6 7" key="1">
    <citation type="journal article" date="2019" name="Int. J. Syst. Evol. Microbiol.">
        <title>The Global Catalogue of Microorganisms (GCM) 10K type strain sequencing project: providing services to taxonomists for standard genome sequencing and annotation.</title>
        <authorList>
            <consortium name="The Broad Institute Genomics Platform"/>
            <consortium name="The Broad Institute Genome Sequencing Center for Infectious Disease"/>
            <person name="Wu L."/>
            <person name="Ma J."/>
        </authorList>
    </citation>
    <scope>NUCLEOTIDE SEQUENCE [LARGE SCALE GENOMIC DNA]</scope>
    <source>
        <strain evidence="6 7">JCM 16009</strain>
    </source>
</reference>
<dbReference type="Pfam" id="PF08100">
    <property type="entry name" value="Dimerisation"/>
    <property type="match status" value="1"/>
</dbReference>
<evidence type="ECO:0000256" key="3">
    <source>
        <dbReference type="ARBA" id="ARBA00022691"/>
    </source>
</evidence>
<evidence type="ECO:0000256" key="2">
    <source>
        <dbReference type="ARBA" id="ARBA00022679"/>
    </source>
</evidence>
<gene>
    <name evidence="6" type="ORF">GCM10009836_35380</name>
</gene>
<keyword evidence="2" id="KW-0808">Transferase</keyword>
<dbReference type="InterPro" id="IPR001077">
    <property type="entry name" value="COMT_C"/>
</dbReference>
<dbReference type="SUPFAM" id="SSF46785">
    <property type="entry name" value="Winged helix' DNA-binding domain"/>
    <property type="match status" value="1"/>
</dbReference>
<evidence type="ECO:0000259" key="4">
    <source>
        <dbReference type="Pfam" id="PF00891"/>
    </source>
</evidence>
<protein>
    <submittedName>
        <fullName evidence="6">Methyltransferase</fullName>
    </submittedName>
</protein>
<dbReference type="SUPFAM" id="SSF53335">
    <property type="entry name" value="S-adenosyl-L-methionine-dependent methyltransferases"/>
    <property type="match status" value="1"/>
</dbReference>
<proteinExistence type="predicted"/>
<dbReference type="RefSeq" id="WP_344417954.1">
    <property type="nucleotide sequence ID" value="NZ_BAAAQK010000009.1"/>
</dbReference>
<dbReference type="InterPro" id="IPR012967">
    <property type="entry name" value="COMT_dimerisation"/>
</dbReference>
<dbReference type="Proteomes" id="UP001500449">
    <property type="component" value="Unassembled WGS sequence"/>
</dbReference>
<dbReference type="PANTHER" id="PTHR43712">
    <property type="entry name" value="PUTATIVE (AFU_ORTHOLOGUE AFUA_4G14580)-RELATED"/>
    <property type="match status" value="1"/>
</dbReference>
<dbReference type="InterPro" id="IPR036388">
    <property type="entry name" value="WH-like_DNA-bd_sf"/>
</dbReference>
<dbReference type="Gene3D" id="1.10.10.10">
    <property type="entry name" value="Winged helix-like DNA-binding domain superfamily/Winged helix DNA-binding domain"/>
    <property type="match status" value="1"/>
</dbReference>
<dbReference type="Gene3D" id="3.40.50.150">
    <property type="entry name" value="Vaccinia Virus protein VP39"/>
    <property type="match status" value="1"/>
</dbReference>
<name>A0ABN2N6X2_9PSEU</name>
<evidence type="ECO:0000256" key="1">
    <source>
        <dbReference type="ARBA" id="ARBA00022603"/>
    </source>
</evidence>
<dbReference type="CDD" id="cd02440">
    <property type="entry name" value="AdoMet_MTases"/>
    <property type="match status" value="1"/>
</dbReference>
<keyword evidence="7" id="KW-1185">Reference proteome</keyword>
<dbReference type="Pfam" id="PF00891">
    <property type="entry name" value="Methyltransf_2"/>
    <property type="match status" value="1"/>
</dbReference>
<dbReference type="InterPro" id="IPR036390">
    <property type="entry name" value="WH_DNA-bd_sf"/>
</dbReference>
<keyword evidence="3" id="KW-0949">S-adenosyl-L-methionine</keyword>
<dbReference type="PANTHER" id="PTHR43712:SF2">
    <property type="entry name" value="O-METHYLTRANSFERASE CICE"/>
    <property type="match status" value="1"/>
</dbReference>
<dbReference type="EMBL" id="BAAAQK010000009">
    <property type="protein sequence ID" value="GAA1852254.1"/>
    <property type="molecule type" value="Genomic_DNA"/>
</dbReference>
<evidence type="ECO:0000313" key="7">
    <source>
        <dbReference type="Proteomes" id="UP001500449"/>
    </source>
</evidence>
<keyword evidence="1 6" id="KW-0489">Methyltransferase</keyword>
<dbReference type="InterPro" id="IPR016461">
    <property type="entry name" value="COMT-like"/>
</dbReference>
<sequence>MTSTISTAGTDTPSGTLAGPEAVLRIASGYRTARVLFTAVELGVFARLADGALDPHLLVEQLEIEPIGGRDLVLALLGLGLLERDERGHVRNTAAAARFLVPGGDAHIGGFLTFLDRVLHPAWDGLTERLRGGGAGGQAVDPFGELYGETGGRDGFLAAMDVLNAPIGEQLAGLDWSGISTVVDVGGARGNVAAALVDAHPHLTATVFDLPGIEPAFTAHVEARGVADRVHFRAGDFFTDPLPQADAVVFGHVLHNWPERERVGLLRAAAAAVPAGGRVLVYDPILDATAPALNTVLASLNMLVWSAGGSEYTVAQLVRWLAGAGLSYVEHRLLGAGSTVVTARKRG</sequence>
<accession>A0ABN2N6X2</accession>
<organism evidence="6 7">
    <name type="scientific">Pseudonocardia ailaonensis</name>
    <dbReference type="NCBI Taxonomy" id="367279"/>
    <lineage>
        <taxon>Bacteria</taxon>
        <taxon>Bacillati</taxon>
        <taxon>Actinomycetota</taxon>
        <taxon>Actinomycetes</taxon>
        <taxon>Pseudonocardiales</taxon>
        <taxon>Pseudonocardiaceae</taxon>
        <taxon>Pseudonocardia</taxon>
    </lineage>
</organism>
<evidence type="ECO:0000259" key="5">
    <source>
        <dbReference type="Pfam" id="PF08100"/>
    </source>
</evidence>